<keyword evidence="5 7" id="KW-0863">Zinc-finger</keyword>
<evidence type="ECO:0000256" key="5">
    <source>
        <dbReference type="ARBA" id="ARBA00022771"/>
    </source>
</evidence>
<dbReference type="GO" id="GO:0023051">
    <property type="term" value="P:regulation of signaling"/>
    <property type="evidence" value="ECO:0007669"/>
    <property type="project" value="UniProtKB-ARBA"/>
</dbReference>
<feature type="domain" description="ZZ-type" evidence="9">
    <location>
        <begin position="1"/>
        <end position="57"/>
    </location>
</feature>
<dbReference type="PANTHER" id="PTHR12268">
    <property type="entry name" value="E3 UBIQUITIN-PROTEIN LIGASE KCMF1"/>
    <property type="match status" value="1"/>
</dbReference>
<keyword evidence="4" id="KW-0479">Metal-binding</keyword>
<evidence type="ECO:0000313" key="11">
    <source>
        <dbReference type="WBParaSite" id="SMUV_0000046501-mRNA-1"/>
    </source>
</evidence>
<dbReference type="STRING" id="451379.A0A0N5A8Q5"/>
<protein>
    <recommendedName>
        <fullName evidence="2">RING-type E3 ubiquitin transferase</fullName>
        <ecNumber evidence="2">2.3.2.27</ecNumber>
    </recommendedName>
</protein>
<proteinExistence type="predicted"/>
<evidence type="ECO:0000256" key="1">
    <source>
        <dbReference type="ARBA" id="ARBA00000900"/>
    </source>
</evidence>
<keyword evidence="3" id="KW-0808">Transferase</keyword>
<dbReference type="SMART" id="SM00291">
    <property type="entry name" value="ZnF_ZZ"/>
    <property type="match status" value="1"/>
</dbReference>
<keyword evidence="10" id="KW-1185">Reference proteome</keyword>
<dbReference type="GO" id="GO:0045202">
    <property type="term" value="C:synapse"/>
    <property type="evidence" value="ECO:0007669"/>
    <property type="project" value="GOC"/>
</dbReference>
<organism evidence="10 11">
    <name type="scientific">Syphacia muris</name>
    <dbReference type="NCBI Taxonomy" id="451379"/>
    <lineage>
        <taxon>Eukaryota</taxon>
        <taxon>Metazoa</taxon>
        <taxon>Ecdysozoa</taxon>
        <taxon>Nematoda</taxon>
        <taxon>Chromadorea</taxon>
        <taxon>Rhabditida</taxon>
        <taxon>Spirurina</taxon>
        <taxon>Oxyuridomorpha</taxon>
        <taxon>Oxyuroidea</taxon>
        <taxon>Oxyuridae</taxon>
        <taxon>Syphacia</taxon>
    </lineage>
</organism>
<evidence type="ECO:0000256" key="4">
    <source>
        <dbReference type="ARBA" id="ARBA00022723"/>
    </source>
</evidence>
<evidence type="ECO:0000256" key="7">
    <source>
        <dbReference type="PROSITE-ProRule" id="PRU00228"/>
    </source>
</evidence>
<sequence length="160" mass="18244">MAPNFTGDRYKCLRCYDFDLCSRCYAQGKKGKKDRSRDSSNSHQSSHPMQCIMTQQDFERTYRGDATHNWDRSRVVIFTCPVCGAQGFSRERLVTHVMEEHPSPGSSTSSQVKREEMVGIFKFSTPNHLTDMAAHMLEYHVHTSPSTPSAGSLICYIFTF</sequence>
<accession>A0A0N5A8Q5</accession>
<reference evidence="11" key="1">
    <citation type="submission" date="2017-02" db="UniProtKB">
        <authorList>
            <consortium name="WormBaseParasite"/>
        </authorList>
    </citation>
    <scope>IDENTIFICATION</scope>
</reference>
<dbReference type="GO" id="GO:0099536">
    <property type="term" value="P:synaptic signaling"/>
    <property type="evidence" value="ECO:0007669"/>
    <property type="project" value="TreeGrafter"/>
</dbReference>
<evidence type="ECO:0000256" key="6">
    <source>
        <dbReference type="ARBA" id="ARBA00022833"/>
    </source>
</evidence>
<dbReference type="WBParaSite" id="SMUV_0000046501-mRNA-1">
    <property type="protein sequence ID" value="SMUV_0000046501-mRNA-1"/>
    <property type="gene ID" value="SMUV_0000046501"/>
</dbReference>
<dbReference type="GO" id="GO:0061630">
    <property type="term" value="F:ubiquitin protein ligase activity"/>
    <property type="evidence" value="ECO:0007669"/>
    <property type="project" value="UniProtKB-EC"/>
</dbReference>
<dbReference type="PANTHER" id="PTHR12268:SF13">
    <property type="entry name" value="E3 UBIQUITIN-PROTEIN LIGASE KCMF1"/>
    <property type="match status" value="1"/>
</dbReference>
<evidence type="ECO:0000313" key="10">
    <source>
        <dbReference type="Proteomes" id="UP000046393"/>
    </source>
</evidence>
<dbReference type="GO" id="GO:0010646">
    <property type="term" value="P:regulation of cell communication"/>
    <property type="evidence" value="ECO:0007669"/>
    <property type="project" value="UniProtKB-ARBA"/>
</dbReference>
<dbReference type="InterPro" id="IPR000433">
    <property type="entry name" value="Znf_ZZ"/>
</dbReference>
<evidence type="ECO:0000259" key="9">
    <source>
        <dbReference type="PROSITE" id="PS50135"/>
    </source>
</evidence>
<dbReference type="InterPro" id="IPR050774">
    <property type="entry name" value="KCMF1/Dystrophin"/>
</dbReference>
<dbReference type="Proteomes" id="UP000046393">
    <property type="component" value="Unplaced"/>
</dbReference>
<dbReference type="Pfam" id="PF00569">
    <property type="entry name" value="ZZ"/>
    <property type="match status" value="1"/>
</dbReference>
<dbReference type="GO" id="GO:0005886">
    <property type="term" value="C:plasma membrane"/>
    <property type="evidence" value="ECO:0007669"/>
    <property type="project" value="TreeGrafter"/>
</dbReference>
<name>A0A0N5A8Q5_9BILA</name>
<feature type="region of interest" description="Disordered" evidence="8">
    <location>
        <begin position="30"/>
        <end position="50"/>
    </location>
</feature>
<evidence type="ECO:0000256" key="3">
    <source>
        <dbReference type="ARBA" id="ARBA00022679"/>
    </source>
</evidence>
<dbReference type="PROSITE" id="PS50135">
    <property type="entry name" value="ZF_ZZ_2"/>
    <property type="match status" value="1"/>
</dbReference>
<dbReference type="EC" id="2.3.2.27" evidence="2"/>
<dbReference type="GO" id="GO:0008270">
    <property type="term" value="F:zinc ion binding"/>
    <property type="evidence" value="ECO:0007669"/>
    <property type="project" value="UniProtKB-KW"/>
</dbReference>
<comment type="catalytic activity">
    <reaction evidence="1">
        <text>S-ubiquitinyl-[E2 ubiquitin-conjugating enzyme]-L-cysteine + [acceptor protein]-L-lysine = [E2 ubiquitin-conjugating enzyme]-L-cysteine + N(6)-ubiquitinyl-[acceptor protein]-L-lysine.</text>
        <dbReference type="EC" id="2.3.2.27"/>
    </reaction>
</comment>
<dbReference type="AlphaFoldDB" id="A0A0N5A8Q5"/>
<evidence type="ECO:0000256" key="8">
    <source>
        <dbReference type="SAM" id="MobiDB-lite"/>
    </source>
</evidence>
<dbReference type="SUPFAM" id="SSF57850">
    <property type="entry name" value="RING/U-box"/>
    <property type="match status" value="1"/>
</dbReference>
<dbReference type="InterPro" id="IPR043145">
    <property type="entry name" value="Znf_ZZ_sf"/>
</dbReference>
<dbReference type="Gene3D" id="3.30.60.90">
    <property type="match status" value="1"/>
</dbReference>
<keyword evidence="6" id="KW-0862">Zinc</keyword>
<evidence type="ECO:0000256" key="2">
    <source>
        <dbReference type="ARBA" id="ARBA00012483"/>
    </source>
</evidence>